<dbReference type="InterPro" id="IPR058651">
    <property type="entry name" value="HTH_VMAP-M9"/>
</dbReference>
<reference evidence="2" key="1">
    <citation type="journal article" date="2020" name="mSystems">
        <title>Genome- and Community-Level Interaction Insights into Carbon Utilization and Element Cycling Functions of Hydrothermarchaeota in Hydrothermal Sediment.</title>
        <authorList>
            <person name="Zhou Z."/>
            <person name="Liu Y."/>
            <person name="Xu W."/>
            <person name="Pan J."/>
            <person name="Luo Z.H."/>
            <person name="Li M."/>
        </authorList>
    </citation>
    <scope>NUCLEOTIDE SEQUENCE [LARGE SCALE GENOMIC DNA]</scope>
    <source>
        <strain evidence="2">SpSt-418</strain>
    </source>
</reference>
<organism evidence="2">
    <name type="scientific">Oscillatoriales cyanobacterium SpSt-418</name>
    <dbReference type="NCBI Taxonomy" id="2282169"/>
    <lineage>
        <taxon>Bacteria</taxon>
        <taxon>Bacillati</taxon>
        <taxon>Cyanobacteriota</taxon>
        <taxon>Cyanophyceae</taxon>
        <taxon>Oscillatoriophycideae</taxon>
        <taxon>Oscillatoriales</taxon>
    </lineage>
</organism>
<evidence type="ECO:0000259" key="1">
    <source>
        <dbReference type="Pfam" id="PF26355"/>
    </source>
</evidence>
<name>A0A7C3KKH0_9CYAN</name>
<dbReference type="Gene3D" id="3.40.50.300">
    <property type="entry name" value="P-loop containing nucleotide triphosphate hydrolases"/>
    <property type="match status" value="1"/>
</dbReference>
<dbReference type="EMBL" id="DSRU01000393">
    <property type="protein sequence ID" value="HFN01283.1"/>
    <property type="molecule type" value="Genomic_DNA"/>
</dbReference>
<dbReference type="InterPro" id="IPR027417">
    <property type="entry name" value="P-loop_NTPase"/>
</dbReference>
<feature type="domain" description="vWA-MoxR associated protein N-terminal HTH" evidence="1">
    <location>
        <begin position="39"/>
        <end position="115"/>
    </location>
</feature>
<protein>
    <recommendedName>
        <fullName evidence="1">vWA-MoxR associated protein N-terminal HTH domain-containing protein</fullName>
    </recommendedName>
</protein>
<accession>A0A7C3KKH0</accession>
<comment type="caution">
    <text evidence="2">The sequence shown here is derived from an EMBL/GenBank/DDBJ whole genome shotgun (WGS) entry which is preliminary data.</text>
</comment>
<dbReference type="Pfam" id="PF26355">
    <property type="entry name" value="HTH_VMAP-M9"/>
    <property type="match status" value="1"/>
</dbReference>
<dbReference type="Pfam" id="PF14516">
    <property type="entry name" value="AAA_35"/>
    <property type="match status" value="1"/>
</dbReference>
<gene>
    <name evidence="2" type="ORF">ENR64_26760</name>
</gene>
<proteinExistence type="predicted"/>
<sequence>MITPFLSDFSFFGNPLLKLVQDLSYGKLSLFINFDPLYMEAQQVLDLLKQVVAPKQLSFIEETVFLRAWVGKRYREMALETGYEEGYLKDIGSQLWLCLSRELGCQVTKKNLRLQLGDFLNLKDSYPLSSSTSTIAFKQLEFPSAPLPFGSPFYVERLPAEDLAIASIHQPGSLIRIQAPHYMGKTSLINQVFGVAQQSGMHTVMIDMQQADTAAFDDLDQLLRWFCWAIAQQLNLEPQFGEYWPHNAGSKLSCTTYMQEYLLKQVKQPIVLAIDKVHYLIEYPKLARQFFPLLRAWYEQARIQEDWQKLRFIIAHSTKLDIPLQSHQSPFNVGLPLKLPELTTTQVKDLLTRYELNTVGIHDFSLLEPLLHLLGGHPYLLQLAFYWLRSQYFSLSQLIKEATKPDGIYSDLLNGYWLTLQRDEHLMQALCKLLTATTPIHLDTSTAYRLEGMGLVKLNGVKASIQCELYRRYFCTQIDDLIKQSSDSSI</sequence>
<dbReference type="SUPFAM" id="SSF52540">
    <property type="entry name" value="P-loop containing nucleoside triphosphate hydrolases"/>
    <property type="match status" value="1"/>
</dbReference>
<evidence type="ECO:0000313" key="2">
    <source>
        <dbReference type="EMBL" id="HFN01283.1"/>
    </source>
</evidence>
<dbReference type="AlphaFoldDB" id="A0A7C3KKH0"/>